<proteinExistence type="predicted"/>
<dbReference type="InterPro" id="IPR008490">
    <property type="entry name" value="Transposase_InsH_N"/>
</dbReference>
<evidence type="ECO:0000313" key="5">
    <source>
        <dbReference type="Proteomes" id="UP000621492"/>
    </source>
</evidence>
<dbReference type="PANTHER" id="PTHR33408:SF2">
    <property type="entry name" value="TRANSPOSASE DDE DOMAIN-CONTAINING PROTEIN"/>
    <property type="match status" value="1"/>
</dbReference>
<feature type="domain" description="Transposase IS4-like" evidence="2">
    <location>
        <begin position="243"/>
        <end position="475"/>
    </location>
</feature>
<dbReference type="EMBL" id="BMJD01000100">
    <property type="protein sequence ID" value="GGB63836.1"/>
    <property type="molecule type" value="Genomic_DNA"/>
</dbReference>
<keyword evidence="5" id="KW-1185">Reference proteome</keyword>
<reference evidence="4" key="1">
    <citation type="journal article" date="2014" name="Int. J. Syst. Evol. Microbiol.">
        <title>Complete genome sequence of Corynebacterium casei LMG S-19264T (=DSM 44701T), isolated from a smear-ripened cheese.</title>
        <authorList>
            <consortium name="US DOE Joint Genome Institute (JGI-PGF)"/>
            <person name="Walter F."/>
            <person name="Albersmeier A."/>
            <person name="Kalinowski J."/>
            <person name="Ruckert C."/>
        </authorList>
    </citation>
    <scope>NUCLEOTIDE SEQUENCE</scope>
    <source>
        <strain evidence="4">CGMCC 1.15454</strain>
    </source>
</reference>
<dbReference type="InterPro" id="IPR047629">
    <property type="entry name" value="IS1182_transpos"/>
</dbReference>
<keyword evidence="1" id="KW-0175">Coiled coil</keyword>
<sequence length="485" mass="56387">MIQKQDSMILSPYTEIYDLVIPKDNLLRRLNDLVDFSFVYNELNDKYCHTNGRNAIDPIRMFKYLLLKTIYDLSDVDIVERSKYDMSFKYFLGMAPEEPVIEPSSLTKFRKLRLKDKNLLDMLINKSVEIAIEKGVIKSKSIIVDATHTKARYNQMSPKEILMDRSKKLRKSVYEIDESMKERFPSKSTTNELEDEIEYCKKLMNVIENEETITKYPKVKEKLNILKETVEDDIEHLQISKDKDAKVGHKTKDTSFFGYKTHIAMSDERIITAATVTTGEKNDGRQLETLIEKSMEAGVEVETVIGDAAYSEKGNIEYTKENKIDLVSKLNPSITQGYRKKEDEFEFNKDAGMYVCKAGHMAIQKTQNRKRAGNKNPRYVYYFDIEKCKCCPFKEGCYKEGSKSKTYSVTIKSHIHTEQEKFQESDYFKEKSKERYKIEAKNSELKYRHGYNVSKSSGLLGMEMQGAMAIFAVNLKRILKLMDEK</sequence>
<protein>
    <recommendedName>
        <fullName evidence="6">Transposase</fullName>
    </recommendedName>
</protein>
<accession>A0A9W5U2E1</accession>
<dbReference type="NCBIfam" id="NF033551">
    <property type="entry name" value="transpos_IS1182"/>
    <property type="match status" value="1"/>
</dbReference>
<dbReference type="Proteomes" id="UP000621492">
    <property type="component" value="Unassembled WGS sequence"/>
</dbReference>
<dbReference type="Pfam" id="PF01609">
    <property type="entry name" value="DDE_Tnp_1"/>
    <property type="match status" value="1"/>
</dbReference>
<dbReference type="AlphaFoldDB" id="A0A9W5U2E1"/>
<reference evidence="4" key="2">
    <citation type="submission" date="2020-09" db="EMBL/GenBank/DDBJ databases">
        <authorList>
            <person name="Sun Q."/>
            <person name="Zhou Y."/>
        </authorList>
    </citation>
    <scope>NUCLEOTIDE SEQUENCE</scope>
    <source>
        <strain evidence="4">CGMCC 1.15454</strain>
    </source>
</reference>
<name>A0A9W5U2E1_9BACI</name>
<evidence type="ECO:0000313" key="4">
    <source>
        <dbReference type="EMBL" id="GGB63836.1"/>
    </source>
</evidence>
<feature type="domain" description="Transposase InsH N-terminal" evidence="3">
    <location>
        <begin position="20"/>
        <end position="111"/>
    </location>
</feature>
<evidence type="ECO:0000256" key="1">
    <source>
        <dbReference type="SAM" id="Coils"/>
    </source>
</evidence>
<comment type="caution">
    <text evidence="4">The sequence shown here is derived from an EMBL/GenBank/DDBJ whole genome shotgun (WGS) entry which is preliminary data.</text>
</comment>
<dbReference type="PANTHER" id="PTHR33408">
    <property type="entry name" value="TRANSPOSASE"/>
    <property type="match status" value="1"/>
</dbReference>
<dbReference type="Pfam" id="PF05598">
    <property type="entry name" value="DUF772"/>
    <property type="match status" value="1"/>
</dbReference>
<gene>
    <name evidence="4" type="ORF">GCM10011409_46110</name>
</gene>
<dbReference type="InterPro" id="IPR002559">
    <property type="entry name" value="Transposase_11"/>
</dbReference>
<feature type="coiled-coil region" evidence="1">
    <location>
        <begin position="190"/>
        <end position="240"/>
    </location>
</feature>
<evidence type="ECO:0008006" key="6">
    <source>
        <dbReference type="Google" id="ProtNLM"/>
    </source>
</evidence>
<organism evidence="4 5">
    <name type="scientific">Lentibacillus populi</name>
    <dbReference type="NCBI Taxonomy" id="1827502"/>
    <lineage>
        <taxon>Bacteria</taxon>
        <taxon>Bacillati</taxon>
        <taxon>Bacillota</taxon>
        <taxon>Bacilli</taxon>
        <taxon>Bacillales</taxon>
        <taxon>Bacillaceae</taxon>
        <taxon>Lentibacillus</taxon>
    </lineage>
</organism>
<dbReference type="RefSeq" id="WP_188725986.1">
    <property type="nucleotide sequence ID" value="NZ_BMJD01000100.1"/>
</dbReference>
<evidence type="ECO:0000259" key="2">
    <source>
        <dbReference type="Pfam" id="PF01609"/>
    </source>
</evidence>
<evidence type="ECO:0000259" key="3">
    <source>
        <dbReference type="Pfam" id="PF05598"/>
    </source>
</evidence>